<comment type="caution">
    <text evidence="4">The sequence shown here is derived from an EMBL/GenBank/DDBJ whole genome shotgun (WGS) entry which is preliminary data.</text>
</comment>
<feature type="domain" description="HTH-type transcriptional regulator MT1864/Rv1816-like C-terminal" evidence="3">
    <location>
        <begin position="83"/>
        <end position="180"/>
    </location>
</feature>
<name>A0ABS7BX33_9BACL</name>
<evidence type="ECO:0000313" key="4">
    <source>
        <dbReference type="EMBL" id="MBW7453152.1"/>
    </source>
</evidence>
<protein>
    <submittedName>
        <fullName evidence="4">WHG domain-containing protein</fullName>
    </submittedName>
</protein>
<dbReference type="InterPro" id="IPR036271">
    <property type="entry name" value="Tet_transcr_reg_TetR-rel_C_sf"/>
</dbReference>
<proteinExistence type="predicted"/>
<reference evidence="4 5" key="1">
    <citation type="submission" date="2021-07" db="EMBL/GenBank/DDBJ databases">
        <title>Paenibacillus radiodurans sp. nov., isolated from the southeastern edge of Tengger Desert.</title>
        <authorList>
            <person name="Zhang G."/>
        </authorList>
    </citation>
    <scope>NUCLEOTIDE SEQUENCE [LARGE SCALE GENOMIC DNA]</scope>
    <source>
        <strain evidence="4 5">CCM 7311</strain>
    </source>
</reference>
<organism evidence="4 5">
    <name type="scientific">Paenibacillus sepulcri</name>
    <dbReference type="NCBI Taxonomy" id="359917"/>
    <lineage>
        <taxon>Bacteria</taxon>
        <taxon>Bacillati</taxon>
        <taxon>Bacillota</taxon>
        <taxon>Bacilli</taxon>
        <taxon>Bacillales</taxon>
        <taxon>Paenibacillaceae</taxon>
        <taxon>Paenibacillus</taxon>
    </lineage>
</organism>
<dbReference type="EMBL" id="JAHZIK010000046">
    <property type="protein sequence ID" value="MBW7453152.1"/>
    <property type="molecule type" value="Genomic_DNA"/>
</dbReference>
<accession>A0ABS7BX33</accession>
<keyword evidence="1" id="KW-0805">Transcription regulation</keyword>
<dbReference type="Gene3D" id="1.10.357.10">
    <property type="entry name" value="Tetracycline Repressor, domain 2"/>
    <property type="match status" value="1"/>
</dbReference>
<dbReference type="RefSeq" id="WP_210045983.1">
    <property type="nucleotide sequence ID" value="NZ_JBHLVU010000007.1"/>
</dbReference>
<dbReference type="SUPFAM" id="SSF48498">
    <property type="entry name" value="Tetracyclin repressor-like, C-terminal domain"/>
    <property type="match status" value="1"/>
</dbReference>
<keyword evidence="5" id="KW-1185">Reference proteome</keyword>
<dbReference type="InterPro" id="IPR025996">
    <property type="entry name" value="MT1864/Rv1816-like_C"/>
</dbReference>
<dbReference type="Pfam" id="PF13305">
    <property type="entry name" value="TetR_C_33"/>
    <property type="match status" value="1"/>
</dbReference>
<dbReference type="Proteomes" id="UP001519887">
    <property type="component" value="Unassembled WGS sequence"/>
</dbReference>
<evidence type="ECO:0000256" key="2">
    <source>
        <dbReference type="ARBA" id="ARBA00023163"/>
    </source>
</evidence>
<evidence type="ECO:0000259" key="3">
    <source>
        <dbReference type="Pfam" id="PF13305"/>
    </source>
</evidence>
<dbReference type="Gene3D" id="1.10.10.60">
    <property type="entry name" value="Homeodomain-like"/>
    <property type="match status" value="1"/>
</dbReference>
<evidence type="ECO:0000256" key="1">
    <source>
        <dbReference type="ARBA" id="ARBA00023015"/>
    </source>
</evidence>
<sequence>MAARPGINKMVVLQAAIELADEMSLEQITLALIAQKLKIKTPSLYNHVEGMPGLRRDLAHWSLGQMKEYLADAAIGVSGEDALMAMGLAYLAFARKHPGLYEASFWGPERNDAHAVQLGEEIIHLILRVMEVYELSEDEALHAVRGLRSIFHGFVSLEINKGFGLALDRDQSFRYILRTFLSGLKRQKP</sequence>
<keyword evidence="2" id="KW-0804">Transcription</keyword>
<dbReference type="InterPro" id="IPR009057">
    <property type="entry name" value="Homeodomain-like_sf"/>
</dbReference>
<gene>
    <name evidence="4" type="ORF">K0U00_03755</name>
</gene>
<evidence type="ECO:0000313" key="5">
    <source>
        <dbReference type="Proteomes" id="UP001519887"/>
    </source>
</evidence>
<dbReference type="SUPFAM" id="SSF46689">
    <property type="entry name" value="Homeodomain-like"/>
    <property type="match status" value="1"/>
</dbReference>